<sequence length="105" mass="11949">MIQESHPTFMRFIITFISYIAVLQVLYALQTILISIPSVATIITLYILLFQRTYSSSKPLNSILDHTGSNPKSNSTHEGDLHNLLVQETEKVLQTNLQNFQKVID</sequence>
<evidence type="ECO:0000313" key="2">
    <source>
        <dbReference type="EMBL" id="CAF4796049.1"/>
    </source>
</evidence>
<gene>
    <name evidence="2" type="ORF">UJA718_LOCUS41066</name>
</gene>
<keyword evidence="3" id="KW-1185">Reference proteome</keyword>
<proteinExistence type="predicted"/>
<feature type="transmembrane region" description="Helical" evidence="1">
    <location>
        <begin position="9"/>
        <end position="26"/>
    </location>
</feature>
<evidence type="ECO:0000256" key="1">
    <source>
        <dbReference type="SAM" id="Phobius"/>
    </source>
</evidence>
<accession>A0A821P3K0</accession>
<dbReference type="EMBL" id="CAJOBP010047284">
    <property type="protein sequence ID" value="CAF4796049.1"/>
    <property type="molecule type" value="Genomic_DNA"/>
</dbReference>
<feature type="transmembrane region" description="Helical" evidence="1">
    <location>
        <begin position="32"/>
        <end position="50"/>
    </location>
</feature>
<keyword evidence="1" id="KW-0472">Membrane</keyword>
<name>A0A821P3K0_9BILA</name>
<dbReference type="AlphaFoldDB" id="A0A821P3K0"/>
<reference evidence="2" key="1">
    <citation type="submission" date="2021-02" db="EMBL/GenBank/DDBJ databases">
        <authorList>
            <person name="Nowell W R."/>
        </authorList>
    </citation>
    <scope>NUCLEOTIDE SEQUENCE</scope>
</reference>
<dbReference type="Proteomes" id="UP000663873">
    <property type="component" value="Unassembled WGS sequence"/>
</dbReference>
<evidence type="ECO:0000313" key="3">
    <source>
        <dbReference type="Proteomes" id="UP000663873"/>
    </source>
</evidence>
<keyword evidence="1" id="KW-1133">Transmembrane helix</keyword>
<protein>
    <submittedName>
        <fullName evidence="2">Uncharacterized protein</fullName>
    </submittedName>
</protein>
<organism evidence="2 3">
    <name type="scientific">Rotaria socialis</name>
    <dbReference type="NCBI Taxonomy" id="392032"/>
    <lineage>
        <taxon>Eukaryota</taxon>
        <taxon>Metazoa</taxon>
        <taxon>Spiralia</taxon>
        <taxon>Gnathifera</taxon>
        <taxon>Rotifera</taxon>
        <taxon>Eurotatoria</taxon>
        <taxon>Bdelloidea</taxon>
        <taxon>Philodinida</taxon>
        <taxon>Philodinidae</taxon>
        <taxon>Rotaria</taxon>
    </lineage>
</organism>
<keyword evidence="1" id="KW-0812">Transmembrane</keyword>
<comment type="caution">
    <text evidence="2">The sequence shown here is derived from an EMBL/GenBank/DDBJ whole genome shotgun (WGS) entry which is preliminary data.</text>
</comment>